<reference evidence="10 11" key="1">
    <citation type="submission" date="2017-02" db="EMBL/GenBank/DDBJ databases">
        <authorList>
            <person name="Peterson S.W."/>
        </authorList>
    </citation>
    <scope>NUCLEOTIDE SEQUENCE [LARGE SCALE GENOMIC DNA]</scope>
    <source>
        <strain evidence="10 11">ATCC 51222</strain>
    </source>
</reference>
<dbReference type="Pfam" id="PF00528">
    <property type="entry name" value="BPD_transp_1"/>
    <property type="match status" value="1"/>
</dbReference>
<evidence type="ECO:0000259" key="9">
    <source>
        <dbReference type="PROSITE" id="PS50928"/>
    </source>
</evidence>
<feature type="transmembrane region" description="Helical" evidence="8">
    <location>
        <begin position="188"/>
        <end position="214"/>
    </location>
</feature>
<evidence type="ECO:0000256" key="1">
    <source>
        <dbReference type="ARBA" id="ARBA00004651"/>
    </source>
</evidence>
<keyword evidence="5 8" id="KW-0812">Transmembrane</keyword>
<dbReference type="Proteomes" id="UP000190657">
    <property type="component" value="Unassembled WGS sequence"/>
</dbReference>
<feature type="transmembrane region" description="Helical" evidence="8">
    <location>
        <begin position="136"/>
        <end position="157"/>
    </location>
</feature>
<protein>
    <submittedName>
        <fullName evidence="10">Spermidine/putrescine transport system permease protein</fullName>
    </submittedName>
</protein>
<feature type="transmembrane region" description="Helical" evidence="8">
    <location>
        <begin position="242"/>
        <end position="264"/>
    </location>
</feature>
<keyword evidence="6 8" id="KW-1133">Transmembrane helix</keyword>
<dbReference type="EMBL" id="FUWW01000020">
    <property type="protein sequence ID" value="SJZ75732.1"/>
    <property type="molecule type" value="Genomic_DNA"/>
</dbReference>
<feature type="domain" description="ABC transmembrane type-1" evidence="9">
    <location>
        <begin position="57"/>
        <end position="261"/>
    </location>
</feature>
<gene>
    <name evidence="10" type="ORF">SAMN02745114_01522</name>
</gene>
<feature type="transmembrane region" description="Helical" evidence="8">
    <location>
        <begin position="56"/>
        <end position="82"/>
    </location>
</feature>
<keyword evidence="11" id="KW-1185">Reference proteome</keyword>
<evidence type="ECO:0000256" key="4">
    <source>
        <dbReference type="ARBA" id="ARBA00022475"/>
    </source>
</evidence>
<evidence type="ECO:0000313" key="10">
    <source>
        <dbReference type="EMBL" id="SJZ75732.1"/>
    </source>
</evidence>
<evidence type="ECO:0000256" key="3">
    <source>
        <dbReference type="ARBA" id="ARBA00022448"/>
    </source>
</evidence>
<dbReference type="InterPro" id="IPR035906">
    <property type="entry name" value="MetI-like_sf"/>
</dbReference>
<dbReference type="PROSITE" id="PS50928">
    <property type="entry name" value="ABC_TM1"/>
    <property type="match status" value="1"/>
</dbReference>
<dbReference type="GO" id="GO:0055085">
    <property type="term" value="P:transmembrane transport"/>
    <property type="evidence" value="ECO:0007669"/>
    <property type="project" value="InterPro"/>
</dbReference>
<dbReference type="PANTHER" id="PTHR42929:SF1">
    <property type="entry name" value="INNER MEMBRANE ABC TRANSPORTER PERMEASE PROTEIN YDCU-RELATED"/>
    <property type="match status" value="1"/>
</dbReference>
<dbReference type="PANTHER" id="PTHR42929">
    <property type="entry name" value="INNER MEMBRANE ABC TRANSPORTER PERMEASE PROTEIN YDCU-RELATED-RELATED"/>
    <property type="match status" value="1"/>
</dbReference>
<proteinExistence type="inferred from homology"/>
<evidence type="ECO:0000256" key="2">
    <source>
        <dbReference type="ARBA" id="ARBA00007069"/>
    </source>
</evidence>
<name>A0A1T4N930_9FIRM</name>
<organism evidence="10 11">
    <name type="scientific">Eubacterium coprostanoligenes</name>
    <dbReference type="NCBI Taxonomy" id="290054"/>
    <lineage>
        <taxon>Bacteria</taxon>
        <taxon>Bacillati</taxon>
        <taxon>Bacillota</taxon>
        <taxon>Clostridia</taxon>
        <taxon>Eubacteriales</taxon>
        <taxon>Eubacteriaceae</taxon>
        <taxon>Eubacterium</taxon>
    </lineage>
</organism>
<evidence type="ECO:0000256" key="7">
    <source>
        <dbReference type="ARBA" id="ARBA00023136"/>
    </source>
</evidence>
<comment type="similarity">
    <text evidence="2">Belongs to the binding-protein-dependent transport system permease family. CysTW subfamily.</text>
</comment>
<feature type="transmembrane region" description="Helical" evidence="8">
    <location>
        <begin position="15"/>
        <end position="36"/>
    </location>
</feature>
<dbReference type="InterPro" id="IPR000515">
    <property type="entry name" value="MetI-like"/>
</dbReference>
<dbReference type="Gene3D" id="1.10.3720.10">
    <property type="entry name" value="MetI-like"/>
    <property type="match status" value="1"/>
</dbReference>
<dbReference type="CDD" id="cd06261">
    <property type="entry name" value="TM_PBP2"/>
    <property type="match status" value="1"/>
</dbReference>
<keyword evidence="7 8" id="KW-0472">Membrane</keyword>
<accession>A0A1T4N930</accession>
<evidence type="ECO:0000256" key="5">
    <source>
        <dbReference type="ARBA" id="ARBA00022692"/>
    </source>
</evidence>
<evidence type="ECO:0000256" key="8">
    <source>
        <dbReference type="RuleBase" id="RU363032"/>
    </source>
</evidence>
<dbReference type="STRING" id="290054.SAMN02745114_01522"/>
<keyword evidence="4" id="KW-1003">Cell membrane</keyword>
<sequence>MKKSSLSQKMLDKPYLLWSVLFIIVPLVMVVFYAFTDKTGAFTFSNIAQIKNYFPTILLSVLYGLAATVICVIIGYPFAYALSKHSVNTQRTMVLLVMLPMWMNFLIRTYSLMTILGDSGVVNNLLNALGLKSVHMINTGGAVIFGMVYNFLPYMILPIYTVLSKLDNSLVEAAHDLGSGRATTFRRVILPLSLPGLLSGITMVFVPCVSTFYITQKLGGGQIVLIGDVIETQFQSANNYHLGAALSFVLMILIFVCLGVMNYFDDGTQDGGVVI</sequence>
<comment type="subcellular location">
    <subcellularLocation>
        <location evidence="1 8">Cell membrane</location>
        <topology evidence="1 8">Multi-pass membrane protein</topology>
    </subcellularLocation>
</comment>
<dbReference type="RefSeq" id="WP_078768967.1">
    <property type="nucleotide sequence ID" value="NZ_FUWW01000020.1"/>
</dbReference>
<dbReference type="GO" id="GO:0005886">
    <property type="term" value="C:plasma membrane"/>
    <property type="evidence" value="ECO:0007669"/>
    <property type="project" value="UniProtKB-SubCell"/>
</dbReference>
<dbReference type="AlphaFoldDB" id="A0A1T4N930"/>
<dbReference type="SUPFAM" id="SSF161098">
    <property type="entry name" value="MetI-like"/>
    <property type="match status" value="1"/>
</dbReference>
<feature type="transmembrane region" description="Helical" evidence="8">
    <location>
        <begin position="94"/>
        <end position="116"/>
    </location>
</feature>
<evidence type="ECO:0000313" key="11">
    <source>
        <dbReference type="Proteomes" id="UP000190657"/>
    </source>
</evidence>
<keyword evidence="3 8" id="KW-0813">Transport</keyword>
<evidence type="ECO:0000256" key="6">
    <source>
        <dbReference type="ARBA" id="ARBA00022989"/>
    </source>
</evidence>